<evidence type="ECO:0000256" key="15">
    <source>
        <dbReference type="ARBA" id="ARBA00048238"/>
    </source>
</evidence>
<evidence type="ECO:0000256" key="8">
    <source>
        <dbReference type="ARBA" id="ARBA00022857"/>
    </source>
</evidence>
<comment type="similarity">
    <text evidence="3 19">In the N-terminal section; belongs to the NnrE/AIBP family.</text>
</comment>
<evidence type="ECO:0000256" key="3">
    <source>
        <dbReference type="ARBA" id="ARBA00006001"/>
    </source>
</evidence>
<evidence type="ECO:0000313" key="24">
    <source>
        <dbReference type="Proteomes" id="UP000435877"/>
    </source>
</evidence>
<comment type="catalytic activity">
    <reaction evidence="1 18 19">
        <text>(6R)-NADHX = (6S)-NADHX</text>
        <dbReference type="Rhea" id="RHEA:32215"/>
        <dbReference type="ChEBI" id="CHEBI:64074"/>
        <dbReference type="ChEBI" id="CHEBI:64075"/>
        <dbReference type="EC" id="5.1.99.6"/>
    </reaction>
</comment>
<dbReference type="InterPro" id="IPR029056">
    <property type="entry name" value="Ribokinase-like"/>
</dbReference>
<dbReference type="SUPFAM" id="SSF53613">
    <property type="entry name" value="Ribokinase-like"/>
    <property type="match status" value="1"/>
</dbReference>
<feature type="binding site" evidence="17">
    <location>
        <position position="384"/>
    </location>
    <ligand>
        <name>(6S)-NADPHX</name>
        <dbReference type="ChEBI" id="CHEBI:64076"/>
    </ligand>
</feature>
<evidence type="ECO:0000256" key="13">
    <source>
        <dbReference type="ARBA" id="ARBA00023268"/>
    </source>
</evidence>
<keyword evidence="13" id="KW-0511">Multifunctional enzyme</keyword>
<dbReference type="HAMAP" id="MF_01966">
    <property type="entry name" value="NADHX_epimerase"/>
    <property type="match status" value="1"/>
</dbReference>
<comment type="catalytic activity">
    <reaction evidence="16 17 19">
        <text>(6S)-NADPHX + ADP = AMP + phosphate + NADPH + H(+)</text>
        <dbReference type="Rhea" id="RHEA:32235"/>
        <dbReference type="ChEBI" id="CHEBI:15378"/>
        <dbReference type="ChEBI" id="CHEBI:43474"/>
        <dbReference type="ChEBI" id="CHEBI:57783"/>
        <dbReference type="ChEBI" id="CHEBI:64076"/>
        <dbReference type="ChEBI" id="CHEBI:456215"/>
        <dbReference type="ChEBI" id="CHEBI:456216"/>
        <dbReference type="EC" id="4.2.1.136"/>
    </reaction>
</comment>
<dbReference type="InterPro" id="IPR017953">
    <property type="entry name" value="Carbohydrate_kinase_pred_CS"/>
</dbReference>
<comment type="function">
    <text evidence="17">Catalyzes the dehydration of the S-form of NAD(P)HX at the expense of ADP, which is converted to AMP. Together with NAD(P)HX epimerase, which catalyzes the epimerization of the S- and R-forms, the enzyme allows the repair of both epimers of NAD(P)HX, a damaged form of NAD(P)H that is a result of enzymatic or heat-dependent hydration.</text>
</comment>
<dbReference type="Gene3D" id="3.40.1190.20">
    <property type="match status" value="1"/>
</dbReference>
<dbReference type="PROSITE" id="PS51385">
    <property type="entry name" value="YJEF_N"/>
    <property type="match status" value="1"/>
</dbReference>
<evidence type="ECO:0000256" key="5">
    <source>
        <dbReference type="ARBA" id="ARBA00022723"/>
    </source>
</evidence>
<gene>
    <name evidence="23" type="primary">nnr</name>
    <name evidence="17" type="synonym">nnrD</name>
    <name evidence="18" type="synonym">nnrE</name>
    <name evidence="22" type="ORF">IHBHHGIJ_00358</name>
    <name evidence="23" type="ORF">KFEGEMFD_00792</name>
</gene>
<feature type="binding site" evidence="18">
    <location>
        <begin position="133"/>
        <end position="139"/>
    </location>
    <ligand>
        <name>(6S)-NADPHX</name>
        <dbReference type="ChEBI" id="CHEBI:64076"/>
    </ligand>
</feature>
<feature type="domain" description="YjeF N-terminal" evidence="21">
    <location>
        <begin position="18"/>
        <end position="219"/>
    </location>
</feature>
<comment type="catalytic activity">
    <reaction evidence="2 18 19">
        <text>(6R)-NADPHX = (6S)-NADPHX</text>
        <dbReference type="Rhea" id="RHEA:32227"/>
        <dbReference type="ChEBI" id="CHEBI:64076"/>
        <dbReference type="ChEBI" id="CHEBI:64077"/>
        <dbReference type="EC" id="5.1.99.6"/>
    </reaction>
</comment>
<evidence type="ECO:0000256" key="11">
    <source>
        <dbReference type="ARBA" id="ARBA00023235"/>
    </source>
</evidence>
<name>A0A5S9N6J4_9GAMM</name>
<dbReference type="EC" id="5.1.99.6" evidence="19"/>
<evidence type="ECO:0000256" key="1">
    <source>
        <dbReference type="ARBA" id="ARBA00000013"/>
    </source>
</evidence>
<evidence type="ECO:0000259" key="21">
    <source>
        <dbReference type="PROSITE" id="PS51385"/>
    </source>
</evidence>
<feature type="binding site" evidence="18">
    <location>
        <begin position="65"/>
        <end position="69"/>
    </location>
    <ligand>
        <name>(6S)-NADPHX</name>
        <dbReference type="ChEBI" id="CHEBI:64076"/>
    </ligand>
</feature>
<evidence type="ECO:0000256" key="6">
    <source>
        <dbReference type="ARBA" id="ARBA00022741"/>
    </source>
</evidence>
<keyword evidence="11 18" id="KW-0413">Isomerase</keyword>
<reference evidence="24 25" key="1">
    <citation type="submission" date="2019-11" db="EMBL/GenBank/DDBJ databases">
        <authorList>
            <person name="Holert J."/>
        </authorList>
    </citation>
    <scope>NUCLEOTIDE SEQUENCE [LARGE SCALE GENOMIC DNA]</scope>
    <source>
        <strain evidence="23">BC3_2A</strain>
        <strain evidence="22">SB11_1A</strain>
    </source>
</reference>
<feature type="binding site" evidence="17">
    <location>
        <position position="334"/>
    </location>
    <ligand>
        <name>(6S)-NADPHX</name>
        <dbReference type="ChEBI" id="CHEBI:64076"/>
    </ligand>
</feature>
<dbReference type="EMBL" id="CACSIK010000001">
    <property type="protein sequence ID" value="CAA0081870.1"/>
    <property type="molecule type" value="Genomic_DNA"/>
</dbReference>
<dbReference type="RefSeq" id="WP_159267058.1">
    <property type="nucleotide sequence ID" value="NZ_CACSIK010000001.1"/>
</dbReference>
<dbReference type="PANTHER" id="PTHR12592">
    <property type="entry name" value="ATP-DEPENDENT (S)-NAD(P)H-HYDRATE DEHYDRATASE FAMILY MEMBER"/>
    <property type="match status" value="1"/>
</dbReference>
<feature type="binding site" evidence="17">
    <location>
        <position position="268"/>
    </location>
    <ligand>
        <name>(6S)-NADPHX</name>
        <dbReference type="ChEBI" id="CHEBI:64076"/>
    </ligand>
</feature>
<evidence type="ECO:0000256" key="17">
    <source>
        <dbReference type="HAMAP-Rule" id="MF_01965"/>
    </source>
</evidence>
<keyword evidence="6 17" id="KW-0547">Nucleotide-binding</keyword>
<evidence type="ECO:0000256" key="10">
    <source>
        <dbReference type="ARBA" id="ARBA00023027"/>
    </source>
</evidence>
<dbReference type="EC" id="4.2.1.136" evidence="19"/>
<feature type="binding site" evidence="18">
    <location>
        <position position="165"/>
    </location>
    <ligand>
        <name>K(+)</name>
        <dbReference type="ChEBI" id="CHEBI:29103"/>
    </ligand>
</feature>
<comment type="similarity">
    <text evidence="18">Belongs to the NnrE/AIBP family.</text>
</comment>
<dbReference type="Pfam" id="PF01256">
    <property type="entry name" value="Carb_kinase"/>
    <property type="match status" value="1"/>
</dbReference>
<dbReference type="InterPro" id="IPR030677">
    <property type="entry name" value="Nnr"/>
</dbReference>
<dbReference type="EMBL" id="CACSIM010000001">
    <property type="protein sequence ID" value="CAA0084704.1"/>
    <property type="molecule type" value="Genomic_DNA"/>
</dbReference>
<dbReference type="Proteomes" id="UP000439591">
    <property type="component" value="Unassembled WGS sequence"/>
</dbReference>
<comment type="cofactor">
    <cofactor evidence="17">
        <name>Mg(2+)</name>
        <dbReference type="ChEBI" id="CHEBI:18420"/>
    </cofactor>
</comment>
<dbReference type="NCBIfam" id="TIGR00197">
    <property type="entry name" value="yjeF_nterm"/>
    <property type="match status" value="1"/>
</dbReference>
<dbReference type="GO" id="GO:0052856">
    <property type="term" value="F:NAD(P)HX epimerase activity"/>
    <property type="evidence" value="ECO:0007669"/>
    <property type="project" value="UniProtKB-UniRule"/>
</dbReference>
<evidence type="ECO:0000256" key="9">
    <source>
        <dbReference type="ARBA" id="ARBA00022958"/>
    </source>
</evidence>
<evidence type="ECO:0000256" key="4">
    <source>
        <dbReference type="ARBA" id="ARBA00009524"/>
    </source>
</evidence>
<keyword evidence="10 17" id="KW-0520">NAD</keyword>
<feature type="domain" description="YjeF C-terminal" evidence="20">
    <location>
        <begin position="233"/>
        <end position="511"/>
    </location>
</feature>
<evidence type="ECO:0000256" key="2">
    <source>
        <dbReference type="ARBA" id="ARBA00000909"/>
    </source>
</evidence>
<feature type="binding site" evidence="18">
    <location>
        <position position="66"/>
    </location>
    <ligand>
        <name>K(+)</name>
        <dbReference type="ChEBI" id="CHEBI:29103"/>
    </ligand>
</feature>
<dbReference type="NCBIfam" id="TIGR00196">
    <property type="entry name" value="yjeF_cterm"/>
    <property type="match status" value="1"/>
</dbReference>
<evidence type="ECO:0000256" key="19">
    <source>
        <dbReference type="PIRNR" id="PIRNR017184"/>
    </source>
</evidence>
<sequence>MSSSESIAHDYLYTAAQVRELDRLAIASGIAGFELMSRAARAAFAEIPRRWPDKSLIDVFCGGGNNGGDGYLIAALAENAGMAVRVWALSDPLSLRGDAALARQSASDAGVVIKRWEGERPRSQALVVDAMLGTGLTGLVRENYAQAIAAVNTSEAPVLAVDLPSGLCSDTGRQLGAAVRASVTISFIGKKRGLFTLDGIDCAGDKVFDTLAVPSAVYLQLSDDTAEKTKLLNLNTMLAEWGARPRNGHKGLFGHVLVVGGDIGMAGANLLAATAAARSGAGLVSCVTRPEHSAHFLAARPELMVHGLAGGQLAKGGILAGLLDKASVIVIGPGLGQSEWARVLLRSVVSSNKPLLIDADALNLLAETPEILRSHTAPRILTPHPGEAARLLECDTVQIQRDRFAAVLALRDKYQATVLLKGAGTLIADADTTAALYLNSGGNPGMASGGMGDVLSGVVAAFVAQGHFPAHATCLAAAVHAAAGDEAASSGERGMLASDVIDNLRGVINRYAAVSG</sequence>
<dbReference type="InterPro" id="IPR004443">
    <property type="entry name" value="YjeF_N_dom"/>
</dbReference>
<dbReference type="GO" id="GO:0052855">
    <property type="term" value="F:ADP-dependent NAD(P)H-hydrate dehydratase activity"/>
    <property type="evidence" value="ECO:0007669"/>
    <property type="project" value="UniProtKB-UniRule"/>
</dbReference>
<comment type="subunit">
    <text evidence="17">Homotetramer.</text>
</comment>
<dbReference type="PIRSF" id="PIRSF017184">
    <property type="entry name" value="Nnr"/>
    <property type="match status" value="1"/>
</dbReference>
<dbReference type="GO" id="GO:0005524">
    <property type="term" value="F:ATP binding"/>
    <property type="evidence" value="ECO:0007669"/>
    <property type="project" value="UniProtKB-UniRule"/>
</dbReference>
<keyword evidence="9 18" id="KW-0630">Potassium</keyword>
<keyword evidence="12 17" id="KW-0456">Lyase</keyword>
<dbReference type="GO" id="GO:0110051">
    <property type="term" value="P:metabolite repair"/>
    <property type="evidence" value="ECO:0007669"/>
    <property type="project" value="TreeGrafter"/>
</dbReference>
<evidence type="ECO:0000256" key="18">
    <source>
        <dbReference type="HAMAP-Rule" id="MF_01966"/>
    </source>
</evidence>
<comment type="cofactor">
    <cofactor evidence="18 19">
        <name>K(+)</name>
        <dbReference type="ChEBI" id="CHEBI:29103"/>
    </cofactor>
    <text evidence="18 19">Binds 1 potassium ion per subunit.</text>
</comment>
<dbReference type="Pfam" id="PF03853">
    <property type="entry name" value="YjeF_N"/>
    <property type="match status" value="1"/>
</dbReference>
<evidence type="ECO:0000313" key="23">
    <source>
        <dbReference type="EMBL" id="CAA0084704.1"/>
    </source>
</evidence>
<dbReference type="PROSITE" id="PS01050">
    <property type="entry name" value="YJEF_C_2"/>
    <property type="match status" value="1"/>
</dbReference>
<evidence type="ECO:0000256" key="16">
    <source>
        <dbReference type="ARBA" id="ARBA00049209"/>
    </source>
</evidence>
<dbReference type="OrthoDB" id="9806925at2"/>
<dbReference type="GO" id="GO:0046872">
    <property type="term" value="F:metal ion binding"/>
    <property type="evidence" value="ECO:0007669"/>
    <property type="project" value="UniProtKB-UniRule"/>
</dbReference>
<evidence type="ECO:0000259" key="20">
    <source>
        <dbReference type="PROSITE" id="PS51383"/>
    </source>
</evidence>
<feature type="binding site" evidence="18">
    <location>
        <position position="162"/>
    </location>
    <ligand>
        <name>(6S)-NADPHX</name>
        <dbReference type="ChEBI" id="CHEBI:64076"/>
    </ligand>
</feature>
<protein>
    <recommendedName>
        <fullName evidence="19">Bifunctional NAD(P)H-hydrate repair enzyme</fullName>
    </recommendedName>
    <alternativeName>
        <fullName evidence="19">Nicotinamide nucleotide repair protein</fullName>
    </alternativeName>
    <domain>
        <recommendedName>
            <fullName evidence="19">ADP-dependent (S)-NAD(P)H-hydrate dehydratase</fullName>
            <ecNumber evidence="19">4.2.1.136</ecNumber>
        </recommendedName>
        <alternativeName>
            <fullName evidence="19">ADP-dependent NAD(P)HX dehydratase</fullName>
        </alternativeName>
    </domain>
    <domain>
        <recommendedName>
            <fullName evidence="19">NAD(P)H-hydrate epimerase</fullName>
            <ecNumber evidence="19">5.1.99.6</ecNumber>
        </recommendedName>
    </domain>
</protein>
<accession>A0A5S9N6J4</accession>
<evidence type="ECO:0000313" key="25">
    <source>
        <dbReference type="Proteomes" id="UP000439591"/>
    </source>
</evidence>
<dbReference type="GO" id="GO:0046496">
    <property type="term" value="P:nicotinamide nucleotide metabolic process"/>
    <property type="evidence" value="ECO:0007669"/>
    <property type="project" value="UniProtKB-UniRule"/>
</dbReference>
<keyword evidence="7 17" id="KW-0067">ATP-binding</keyword>
<feature type="binding site" evidence="18">
    <location>
        <position position="144"/>
    </location>
    <ligand>
        <name>(6S)-NADPHX</name>
        <dbReference type="ChEBI" id="CHEBI:64076"/>
    </ligand>
</feature>
<comment type="similarity">
    <text evidence="17">Belongs to the NnrD/CARKD family.</text>
</comment>
<evidence type="ECO:0000256" key="12">
    <source>
        <dbReference type="ARBA" id="ARBA00023239"/>
    </source>
</evidence>
<feature type="binding site" evidence="17">
    <location>
        <position position="453"/>
    </location>
    <ligand>
        <name>(6S)-NADPHX</name>
        <dbReference type="ChEBI" id="CHEBI:64076"/>
    </ligand>
</feature>
<comment type="function">
    <text evidence="18">Catalyzes the epimerization of the S- and R-forms of NAD(P)HX, a damaged form of NAD(P)H that is a result of enzymatic or heat-dependent hydration. This is a prerequisite for the S-specific NAD(P)H-hydrate dehydratase to allow the repair of both epimers of NAD(P)HX.</text>
</comment>
<feature type="binding site" evidence="18">
    <location>
        <position position="129"/>
    </location>
    <ligand>
        <name>K(+)</name>
        <dbReference type="ChEBI" id="CHEBI:29103"/>
    </ligand>
</feature>
<dbReference type="InterPro" id="IPR036652">
    <property type="entry name" value="YjeF_N_dom_sf"/>
</dbReference>
<dbReference type="AlphaFoldDB" id="A0A5S9N6J4"/>
<keyword evidence="24" id="KW-1185">Reference proteome</keyword>
<feature type="binding site" evidence="17">
    <location>
        <position position="452"/>
    </location>
    <ligand>
        <name>AMP</name>
        <dbReference type="ChEBI" id="CHEBI:456215"/>
    </ligand>
</feature>
<dbReference type="Gene3D" id="3.40.50.10260">
    <property type="entry name" value="YjeF N-terminal domain"/>
    <property type="match status" value="1"/>
</dbReference>
<proteinExistence type="inferred from homology"/>
<comment type="catalytic activity">
    <reaction evidence="15 17 19">
        <text>(6S)-NADHX + ADP = AMP + phosphate + NADH + H(+)</text>
        <dbReference type="Rhea" id="RHEA:32223"/>
        <dbReference type="ChEBI" id="CHEBI:15378"/>
        <dbReference type="ChEBI" id="CHEBI:43474"/>
        <dbReference type="ChEBI" id="CHEBI:57945"/>
        <dbReference type="ChEBI" id="CHEBI:64074"/>
        <dbReference type="ChEBI" id="CHEBI:456215"/>
        <dbReference type="ChEBI" id="CHEBI:456216"/>
        <dbReference type="EC" id="4.2.1.136"/>
    </reaction>
</comment>
<feature type="binding site" evidence="17">
    <location>
        <begin position="421"/>
        <end position="425"/>
    </location>
    <ligand>
        <name>AMP</name>
        <dbReference type="ChEBI" id="CHEBI:456215"/>
    </ligand>
</feature>
<evidence type="ECO:0000256" key="7">
    <source>
        <dbReference type="ARBA" id="ARBA00022840"/>
    </source>
</evidence>
<dbReference type="Proteomes" id="UP000435877">
    <property type="component" value="Unassembled WGS sequence"/>
</dbReference>
<keyword evidence="8 17" id="KW-0521">NADP</keyword>
<dbReference type="HAMAP" id="MF_01965">
    <property type="entry name" value="NADHX_dehydratase"/>
    <property type="match status" value="1"/>
</dbReference>
<dbReference type="InterPro" id="IPR000631">
    <property type="entry name" value="CARKD"/>
</dbReference>
<dbReference type="PANTHER" id="PTHR12592:SF0">
    <property type="entry name" value="ATP-DEPENDENT (S)-NAD(P)H-HYDRATE DEHYDRATASE"/>
    <property type="match status" value="1"/>
</dbReference>
<dbReference type="CDD" id="cd01171">
    <property type="entry name" value="YXKO-related"/>
    <property type="match status" value="1"/>
</dbReference>
<dbReference type="SUPFAM" id="SSF64153">
    <property type="entry name" value="YjeF N-terminal domain-like"/>
    <property type="match status" value="1"/>
</dbReference>
<comment type="function">
    <text evidence="14 19">Bifunctional enzyme that catalyzes the epimerization of the S- and R-forms of NAD(P)HX and the dehydration of the S-form of NAD(P)HX at the expense of ADP, which is converted to AMP. This allows the repair of both epimers of NAD(P)HX, a damaged form of NAD(P)H that is a result of enzymatic or heat-dependent hydration.</text>
</comment>
<evidence type="ECO:0000256" key="14">
    <source>
        <dbReference type="ARBA" id="ARBA00025153"/>
    </source>
</evidence>
<organism evidence="23 25">
    <name type="scientific">Zhongshania aliphaticivorans</name>
    <dbReference type="NCBI Taxonomy" id="1470434"/>
    <lineage>
        <taxon>Bacteria</taxon>
        <taxon>Pseudomonadati</taxon>
        <taxon>Pseudomonadota</taxon>
        <taxon>Gammaproteobacteria</taxon>
        <taxon>Cellvibrionales</taxon>
        <taxon>Spongiibacteraceae</taxon>
        <taxon>Zhongshania</taxon>
    </lineage>
</organism>
<comment type="similarity">
    <text evidence="4 19">In the C-terminal section; belongs to the NnrD/CARKD family.</text>
</comment>
<evidence type="ECO:0000313" key="22">
    <source>
        <dbReference type="EMBL" id="CAA0081870.1"/>
    </source>
</evidence>
<keyword evidence="5 18" id="KW-0479">Metal-binding</keyword>
<dbReference type="PROSITE" id="PS51383">
    <property type="entry name" value="YJEF_C_3"/>
    <property type="match status" value="1"/>
</dbReference>